<dbReference type="AlphaFoldDB" id="A0A6A2YDF2"/>
<sequence>MLFGFLFCAKNTNGIKAAPLPFLVLNCFLFWRSIASIWPLFHSNLVWSVGKGDTIWFWNDLWVPNLGPLCNYATAFHAIEDDLKPQALSHIKNIHPPPINAGPDRIYWKEDSKRCFSVRSVFTTLDKMNWADTNIDWKLIWKLKCQRIRGFLWLAIQDKLLTNKVRSNRHFGSDRKCSTCNHTSETLLHILRDCPTTRQTWRPAAPSQWSPPDEGWVCLNTYGALSLSTGHGSAGGLLRDSSGDFLASFRRSLGHSSVLETELWGILEGLKIARNLGFERVIV</sequence>
<dbReference type="Proteomes" id="UP000436088">
    <property type="component" value="Unassembled WGS sequence"/>
</dbReference>
<dbReference type="InterPro" id="IPR026960">
    <property type="entry name" value="RVT-Znf"/>
</dbReference>
<evidence type="ECO:0000313" key="3">
    <source>
        <dbReference type="EMBL" id="KAE8676706.1"/>
    </source>
</evidence>
<dbReference type="Pfam" id="PF13966">
    <property type="entry name" value="zf-RVT"/>
    <property type="match status" value="1"/>
</dbReference>
<protein>
    <recommendedName>
        <fullName evidence="5">Reverse transcriptase zinc-binding domain-containing protein</fullName>
    </recommendedName>
</protein>
<dbReference type="EMBL" id="VEPZ02001375">
    <property type="protein sequence ID" value="KAE8676706.1"/>
    <property type="molecule type" value="Genomic_DNA"/>
</dbReference>
<comment type="caution">
    <text evidence="3">The sequence shown here is derived from an EMBL/GenBank/DDBJ whole genome shotgun (WGS) entry which is preliminary data.</text>
</comment>
<organism evidence="3 4">
    <name type="scientific">Hibiscus syriacus</name>
    <name type="common">Rose of Sharon</name>
    <dbReference type="NCBI Taxonomy" id="106335"/>
    <lineage>
        <taxon>Eukaryota</taxon>
        <taxon>Viridiplantae</taxon>
        <taxon>Streptophyta</taxon>
        <taxon>Embryophyta</taxon>
        <taxon>Tracheophyta</taxon>
        <taxon>Spermatophyta</taxon>
        <taxon>Magnoliopsida</taxon>
        <taxon>eudicotyledons</taxon>
        <taxon>Gunneridae</taxon>
        <taxon>Pentapetalae</taxon>
        <taxon>rosids</taxon>
        <taxon>malvids</taxon>
        <taxon>Malvales</taxon>
        <taxon>Malvaceae</taxon>
        <taxon>Malvoideae</taxon>
        <taxon>Hibiscus</taxon>
    </lineage>
</organism>
<dbReference type="GO" id="GO:0004523">
    <property type="term" value="F:RNA-DNA hybrid ribonuclease activity"/>
    <property type="evidence" value="ECO:0007669"/>
    <property type="project" value="InterPro"/>
</dbReference>
<dbReference type="InterPro" id="IPR036397">
    <property type="entry name" value="RNaseH_sf"/>
</dbReference>
<dbReference type="Gene3D" id="3.30.420.10">
    <property type="entry name" value="Ribonuclease H-like superfamily/Ribonuclease H"/>
    <property type="match status" value="1"/>
</dbReference>
<evidence type="ECO:0000259" key="2">
    <source>
        <dbReference type="Pfam" id="PF13966"/>
    </source>
</evidence>
<gene>
    <name evidence="3" type="ORF">F3Y22_tig00111582pilonHSYRG00736</name>
</gene>
<dbReference type="Pfam" id="PF13456">
    <property type="entry name" value="RVT_3"/>
    <property type="match status" value="1"/>
</dbReference>
<evidence type="ECO:0000313" key="4">
    <source>
        <dbReference type="Proteomes" id="UP000436088"/>
    </source>
</evidence>
<dbReference type="InterPro" id="IPR053151">
    <property type="entry name" value="RNase_H-like"/>
</dbReference>
<feature type="domain" description="RNase H type-1" evidence="1">
    <location>
        <begin position="220"/>
        <end position="283"/>
    </location>
</feature>
<evidence type="ECO:0000259" key="1">
    <source>
        <dbReference type="Pfam" id="PF13456"/>
    </source>
</evidence>
<keyword evidence="4" id="KW-1185">Reference proteome</keyword>
<evidence type="ECO:0008006" key="5">
    <source>
        <dbReference type="Google" id="ProtNLM"/>
    </source>
</evidence>
<dbReference type="CDD" id="cd06222">
    <property type="entry name" value="RNase_H_like"/>
    <property type="match status" value="1"/>
</dbReference>
<reference evidence="3" key="1">
    <citation type="submission" date="2019-09" db="EMBL/GenBank/DDBJ databases">
        <title>Draft genome information of white flower Hibiscus syriacus.</title>
        <authorList>
            <person name="Kim Y.-M."/>
        </authorList>
    </citation>
    <scope>NUCLEOTIDE SEQUENCE [LARGE SCALE GENOMIC DNA]</scope>
    <source>
        <strain evidence="3">YM2019G1</strain>
    </source>
</reference>
<dbReference type="InterPro" id="IPR012337">
    <property type="entry name" value="RNaseH-like_sf"/>
</dbReference>
<accession>A0A6A2YDF2</accession>
<dbReference type="InterPro" id="IPR002156">
    <property type="entry name" value="RNaseH_domain"/>
</dbReference>
<feature type="domain" description="Reverse transcriptase zinc-binding" evidence="2">
    <location>
        <begin position="116"/>
        <end position="201"/>
    </location>
</feature>
<dbReference type="PANTHER" id="PTHR47723">
    <property type="entry name" value="OS05G0353850 PROTEIN"/>
    <property type="match status" value="1"/>
</dbReference>
<dbReference type="PANTHER" id="PTHR47723:SF19">
    <property type="entry name" value="POLYNUCLEOTIDYL TRANSFERASE, RIBONUCLEASE H-LIKE SUPERFAMILY PROTEIN"/>
    <property type="match status" value="1"/>
</dbReference>
<name>A0A6A2YDF2_HIBSY</name>
<dbReference type="GO" id="GO:0003676">
    <property type="term" value="F:nucleic acid binding"/>
    <property type="evidence" value="ECO:0007669"/>
    <property type="project" value="InterPro"/>
</dbReference>
<dbReference type="SUPFAM" id="SSF53098">
    <property type="entry name" value="Ribonuclease H-like"/>
    <property type="match status" value="1"/>
</dbReference>
<proteinExistence type="predicted"/>
<dbReference type="InterPro" id="IPR044730">
    <property type="entry name" value="RNase_H-like_dom_plant"/>
</dbReference>